<gene>
    <name evidence="2" type="ORF">AFM11_20980</name>
</gene>
<sequence length="70" mass="7633">MMTFVKAHETVRPADVAAHYGIASNDAARILGHLADRGLVARIKRGVYTADRELARRVLSAKLDSLMATL</sequence>
<reference evidence="2 3" key="1">
    <citation type="submission" date="2015-07" db="EMBL/GenBank/DDBJ databases">
        <title>A draft genome sequence of Mycobacterium wolinskyi.</title>
        <authorList>
            <person name="de Man T.J."/>
            <person name="Perry K.A."/>
            <person name="Coulliette A.D."/>
            <person name="Jensen B."/>
            <person name="Toney N.C."/>
            <person name="Limbago B.M."/>
            <person name="Noble-Wang J."/>
        </authorList>
    </citation>
    <scope>NUCLEOTIDE SEQUENCE [LARGE SCALE GENOMIC DNA]</scope>
    <source>
        <strain evidence="2 3">CDC_01</strain>
    </source>
</reference>
<evidence type="ECO:0000313" key="3">
    <source>
        <dbReference type="Proteomes" id="UP000070612"/>
    </source>
</evidence>
<evidence type="ECO:0000259" key="1">
    <source>
        <dbReference type="Pfam" id="PF13338"/>
    </source>
</evidence>
<dbReference type="InterPro" id="IPR025159">
    <property type="entry name" value="AbiEi_N"/>
</dbReference>
<dbReference type="AlphaFoldDB" id="A0A132PIX8"/>
<dbReference type="Proteomes" id="UP000070612">
    <property type="component" value="Unassembled WGS sequence"/>
</dbReference>
<keyword evidence="3" id="KW-1185">Reference proteome</keyword>
<organism evidence="2 3">
    <name type="scientific">Mycolicibacterium wolinskyi</name>
    <dbReference type="NCBI Taxonomy" id="59750"/>
    <lineage>
        <taxon>Bacteria</taxon>
        <taxon>Bacillati</taxon>
        <taxon>Actinomycetota</taxon>
        <taxon>Actinomycetes</taxon>
        <taxon>Mycobacteriales</taxon>
        <taxon>Mycobacteriaceae</taxon>
        <taxon>Mycolicibacterium</taxon>
    </lineage>
</organism>
<accession>A0A132PIX8</accession>
<dbReference type="Pfam" id="PF13338">
    <property type="entry name" value="AbiEi_4"/>
    <property type="match status" value="1"/>
</dbReference>
<comment type="caution">
    <text evidence="2">The sequence shown here is derived from an EMBL/GenBank/DDBJ whole genome shotgun (WGS) entry which is preliminary data.</text>
</comment>
<dbReference type="InterPro" id="IPR036388">
    <property type="entry name" value="WH-like_DNA-bd_sf"/>
</dbReference>
<feature type="domain" description="AbiEi antitoxin N-terminal" evidence="1">
    <location>
        <begin position="7"/>
        <end position="49"/>
    </location>
</feature>
<name>A0A132PIX8_9MYCO</name>
<proteinExistence type="predicted"/>
<dbReference type="InterPro" id="IPR036390">
    <property type="entry name" value="WH_DNA-bd_sf"/>
</dbReference>
<dbReference type="EMBL" id="LGTW01000014">
    <property type="protein sequence ID" value="KWX22309.1"/>
    <property type="molecule type" value="Genomic_DNA"/>
</dbReference>
<dbReference type="SUPFAM" id="SSF46785">
    <property type="entry name" value="Winged helix' DNA-binding domain"/>
    <property type="match status" value="1"/>
</dbReference>
<dbReference type="Gene3D" id="1.10.10.10">
    <property type="entry name" value="Winged helix-like DNA-binding domain superfamily/Winged helix DNA-binding domain"/>
    <property type="match status" value="1"/>
</dbReference>
<dbReference type="PATRIC" id="fig|59750.3.peg.1537"/>
<protein>
    <recommendedName>
        <fullName evidence="1">AbiEi antitoxin N-terminal domain-containing protein</fullName>
    </recommendedName>
</protein>
<evidence type="ECO:0000313" key="2">
    <source>
        <dbReference type="EMBL" id="KWX22309.1"/>
    </source>
</evidence>